<evidence type="ECO:0000313" key="6">
    <source>
        <dbReference type="Proteomes" id="UP000199139"/>
    </source>
</evidence>
<dbReference type="Proteomes" id="UP000199139">
    <property type="component" value="Unassembled WGS sequence"/>
</dbReference>
<keyword evidence="7" id="KW-1185">Reference proteome</keyword>
<dbReference type="RefSeq" id="WP_062319164.1">
    <property type="nucleotide sequence ID" value="NZ_BJWJ01000012.1"/>
</dbReference>
<evidence type="ECO:0000313" key="7">
    <source>
        <dbReference type="Proteomes" id="UP000321773"/>
    </source>
</evidence>
<dbReference type="NCBIfam" id="NF040982">
    <property type="entry name" value="ComGD"/>
    <property type="match status" value="1"/>
</dbReference>
<protein>
    <submittedName>
        <fullName evidence="5">Competence protein ComGD</fullName>
    </submittedName>
</protein>
<keyword evidence="3" id="KW-1133">Transmembrane helix</keyword>
<gene>
    <name evidence="4" type="ORF">HMI01_13970</name>
    <name evidence="5" type="ORF">SAMN05421668_102163</name>
</gene>
<keyword evidence="2" id="KW-0178">Competence</keyword>
<comment type="subcellular location">
    <subcellularLocation>
        <location evidence="1">Cell surface</location>
    </subcellularLocation>
</comment>
<dbReference type="Pfam" id="PF07963">
    <property type="entry name" value="N_methyl"/>
    <property type="match status" value="1"/>
</dbReference>
<proteinExistence type="predicted"/>
<accession>A0A1I6PS52</accession>
<dbReference type="STRING" id="306541.SAMN05421668_102163"/>
<evidence type="ECO:0000256" key="1">
    <source>
        <dbReference type="ARBA" id="ARBA00004241"/>
    </source>
</evidence>
<evidence type="ECO:0000313" key="5">
    <source>
        <dbReference type="EMBL" id="SFS42865.1"/>
    </source>
</evidence>
<dbReference type="Proteomes" id="UP000321773">
    <property type="component" value="Unassembled WGS sequence"/>
</dbReference>
<dbReference type="EMBL" id="BJWJ01000012">
    <property type="protein sequence ID" value="GEM04409.1"/>
    <property type="molecule type" value="Genomic_DNA"/>
</dbReference>
<dbReference type="InterPro" id="IPR012902">
    <property type="entry name" value="N_methyl_site"/>
</dbReference>
<evidence type="ECO:0000313" key="4">
    <source>
        <dbReference type="EMBL" id="GEM04409.1"/>
    </source>
</evidence>
<reference evidence="4 7" key="2">
    <citation type="submission" date="2019-07" db="EMBL/GenBank/DDBJ databases">
        <title>Whole genome shotgun sequence of Halolactibacillus miurensis NBRC 100873.</title>
        <authorList>
            <person name="Hosoyama A."/>
            <person name="Uohara A."/>
            <person name="Ohji S."/>
            <person name="Ichikawa N."/>
        </authorList>
    </citation>
    <scope>NUCLEOTIDE SEQUENCE [LARGE SCALE GENOMIC DNA]</scope>
    <source>
        <strain evidence="4 7">NBRC 100873</strain>
    </source>
</reference>
<name>A0A1I6PS52_9BACI</name>
<dbReference type="PIRSF" id="PIRSF021292">
    <property type="entry name" value="Competence_ComGD"/>
    <property type="match status" value="1"/>
</dbReference>
<dbReference type="GO" id="GO:0030420">
    <property type="term" value="P:establishment of competence for transformation"/>
    <property type="evidence" value="ECO:0007669"/>
    <property type="project" value="UniProtKB-KW"/>
</dbReference>
<sequence>MNKTQGGFTLIEVLIVLSVIQLLLSFGFKPIEKSQDKQAFNRWYTQFEVDLLYLQKRSSLSDNRPYLQFDSSNHRYSLIIDSKQPPLFTKTYDDDWRIIFASTKNKLAFNKNGQFLEPGTIRVETNYYVYTIVFPFGKGRCYVTSKEH</sequence>
<feature type="transmembrane region" description="Helical" evidence="3">
    <location>
        <begin position="6"/>
        <end position="28"/>
    </location>
</feature>
<dbReference type="NCBIfam" id="TIGR02532">
    <property type="entry name" value="IV_pilin_GFxxxE"/>
    <property type="match status" value="1"/>
</dbReference>
<dbReference type="EMBL" id="FPAI01000002">
    <property type="protein sequence ID" value="SFS42865.1"/>
    <property type="molecule type" value="Genomic_DNA"/>
</dbReference>
<reference evidence="5 6" key="1">
    <citation type="submission" date="2016-10" db="EMBL/GenBank/DDBJ databases">
        <authorList>
            <person name="de Groot N.N."/>
        </authorList>
    </citation>
    <scope>NUCLEOTIDE SEQUENCE [LARGE SCALE GENOMIC DNA]</scope>
    <source>
        <strain evidence="5 6">DSM 17074</strain>
    </source>
</reference>
<keyword evidence="3" id="KW-0472">Membrane</keyword>
<evidence type="ECO:0000256" key="3">
    <source>
        <dbReference type="SAM" id="Phobius"/>
    </source>
</evidence>
<evidence type="ECO:0000256" key="2">
    <source>
        <dbReference type="ARBA" id="ARBA00023287"/>
    </source>
</evidence>
<organism evidence="5 6">
    <name type="scientific">Halolactibacillus miurensis</name>
    <dbReference type="NCBI Taxonomy" id="306541"/>
    <lineage>
        <taxon>Bacteria</taxon>
        <taxon>Bacillati</taxon>
        <taxon>Bacillota</taxon>
        <taxon>Bacilli</taxon>
        <taxon>Bacillales</taxon>
        <taxon>Bacillaceae</taxon>
        <taxon>Halolactibacillus</taxon>
    </lineage>
</organism>
<dbReference type="InterPro" id="IPR016785">
    <property type="entry name" value="ComGD"/>
</dbReference>
<dbReference type="AlphaFoldDB" id="A0A1I6PS52"/>
<keyword evidence="3" id="KW-0812">Transmembrane</keyword>
<dbReference type="GO" id="GO:0009986">
    <property type="term" value="C:cell surface"/>
    <property type="evidence" value="ECO:0007669"/>
    <property type="project" value="UniProtKB-SubCell"/>
</dbReference>
<dbReference type="OrthoDB" id="1653576at2"/>